<dbReference type="Gene3D" id="3.40.630.50">
    <property type="entry name" value="AF0625-like"/>
    <property type="match status" value="1"/>
</dbReference>
<reference evidence="5 6" key="1">
    <citation type="submission" date="2016-04" db="EMBL/GenBank/DDBJ databases">
        <authorList>
            <person name="Evans L.H."/>
            <person name="Alamgir A."/>
            <person name="Owens N."/>
            <person name="Weber N.D."/>
            <person name="Virtaneva K."/>
            <person name="Barbian K."/>
            <person name="Babar A."/>
            <person name="Rosenke K."/>
        </authorList>
    </citation>
    <scope>NUCLEOTIDE SEQUENCE [LARGE SCALE GENOMIC DNA]</scope>
    <source>
        <strain evidence="6">S5(T) (JCM 30642 \VKM B-2941)</strain>
    </source>
</reference>
<organism evidence="5 6">
    <name type="scientific">Cuniculiplasma divulgatum</name>
    <dbReference type="NCBI Taxonomy" id="1673428"/>
    <lineage>
        <taxon>Archaea</taxon>
        <taxon>Methanobacteriati</taxon>
        <taxon>Thermoplasmatota</taxon>
        <taxon>Thermoplasmata</taxon>
        <taxon>Thermoplasmatales</taxon>
        <taxon>Cuniculiplasmataceae</taxon>
        <taxon>Cuniculiplasma</taxon>
    </lineage>
</organism>
<name>A0A1N5RZ24_9ARCH</name>
<protein>
    <recommendedName>
        <fullName evidence="4">D-tyrosyl-tRNA(Tyr) deacylase</fullName>
    </recommendedName>
</protein>
<evidence type="ECO:0000256" key="4">
    <source>
        <dbReference type="ARBA" id="ARBA00033425"/>
    </source>
</evidence>
<dbReference type="GeneID" id="41587335"/>
<evidence type="ECO:0000256" key="3">
    <source>
        <dbReference type="ARBA" id="ARBA00022833"/>
    </source>
</evidence>
<keyword evidence="3" id="KW-0862">Zinc</keyword>
<dbReference type="InterPro" id="IPR007508">
    <property type="entry name" value="DtdA"/>
</dbReference>
<dbReference type="Proteomes" id="UP000195607">
    <property type="component" value="Chromosome I"/>
</dbReference>
<keyword evidence="1" id="KW-0479">Metal-binding</keyword>
<dbReference type="Gene3D" id="3.40.50.10700">
    <property type="entry name" value="AF0625-like"/>
    <property type="match status" value="1"/>
</dbReference>
<evidence type="ECO:0000313" key="5">
    <source>
        <dbReference type="EMBL" id="SIM29062.1"/>
    </source>
</evidence>
<dbReference type="GO" id="GO:0051499">
    <property type="term" value="F:D-aminoacyl-tRNA deacylase activity"/>
    <property type="evidence" value="ECO:0007669"/>
    <property type="project" value="InterPro"/>
</dbReference>
<evidence type="ECO:0000256" key="1">
    <source>
        <dbReference type="ARBA" id="ARBA00022723"/>
    </source>
</evidence>
<proteinExistence type="predicted"/>
<sequence length="251" mass="28026">MEYDPVFIATKSDDASFSIYNYFISNGPGLGKYILTEGRLPLLEFPEKLIDNEDRVIIFLSRHSSKAKVNSITVHPVGNFSTNDIGGRERNIARCAPEIQTAILRKMCDVYSGEKYQVTFEATHHGPESNNRLIFAEIGTEPENWKDVDALRTLFLGVRDATPKNYPNYVGAGGGHYAPKFSSYVLKENVNVGHIISKFRMDEIGKDEILMAVEKTDKCKGFLVDKKGIKSAGLTMIREVADQLGLEVITI</sequence>
<evidence type="ECO:0000313" key="6">
    <source>
        <dbReference type="Proteomes" id="UP000195607"/>
    </source>
</evidence>
<dbReference type="GO" id="GO:0046872">
    <property type="term" value="F:metal ion binding"/>
    <property type="evidence" value="ECO:0007669"/>
    <property type="project" value="UniProtKB-KW"/>
</dbReference>
<dbReference type="PANTHER" id="PTHR34667:SF1">
    <property type="entry name" value="D-AMINOACYL-TRNA DEACYLASE"/>
    <property type="match status" value="1"/>
</dbReference>
<accession>A0A1N5RZ24</accession>
<evidence type="ECO:0000256" key="2">
    <source>
        <dbReference type="ARBA" id="ARBA00022801"/>
    </source>
</evidence>
<dbReference type="SUPFAM" id="SSF142535">
    <property type="entry name" value="AF0625-like"/>
    <property type="match status" value="1"/>
</dbReference>
<dbReference type="PANTHER" id="PTHR34667">
    <property type="entry name" value="D-AMINOACYL-TRNA DEACYLASE"/>
    <property type="match status" value="1"/>
</dbReference>
<keyword evidence="2" id="KW-0378">Hydrolase</keyword>
<dbReference type="RefSeq" id="WP_021789608.1">
    <property type="nucleotide sequence ID" value="NZ_LT671858.1"/>
</dbReference>
<dbReference type="InterPro" id="IPR018033">
    <property type="entry name" value="Deacylase_DtdA_archaea"/>
</dbReference>
<dbReference type="GO" id="GO:0019478">
    <property type="term" value="P:D-amino acid catabolic process"/>
    <property type="evidence" value="ECO:0007669"/>
    <property type="project" value="InterPro"/>
</dbReference>
<dbReference type="AlphaFoldDB" id="A0A1N5RZ24"/>
<dbReference type="Pfam" id="PF04414">
    <property type="entry name" value="tRNA_deacylase"/>
    <property type="match status" value="1"/>
</dbReference>
<gene>
    <name evidence="5" type="ORF">CSP5_0013</name>
</gene>
<dbReference type="EMBL" id="LT671858">
    <property type="protein sequence ID" value="SIM29062.1"/>
    <property type="molecule type" value="Genomic_DNA"/>
</dbReference>
<dbReference type="PIRSF" id="PIRSF016210">
    <property type="entry name" value="UCP016210"/>
    <property type="match status" value="1"/>
</dbReference>